<organism evidence="2 3">
    <name type="scientific">Altericroceibacterium indicum</name>
    <dbReference type="NCBI Taxonomy" id="374177"/>
    <lineage>
        <taxon>Bacteria</taxon>
        <taxon>Pseudomonadati</taxon>
        <taxon>Pseudomonadota</taxon>
        <taxon>Alphaproteobacteria</taxon>
        <taxon>Sphingomonadales</taxon>
        <taxon>Erythrobacteraceae</taxon>
        <taxon>Altericroceibacterium</taxon>
    </lineage>
</organism>
<dbReference type="OrthoDB" id="7433097at2"/>
<dbReference type="AlphaFoldDB" id="A0A845A7M8"/>
<comment type="caution">
    <text evidence="2">The sequence shown here is derived from an EMBL/GenBank/DDBJ whole genome shotgun (WGS) entry which is preliminary data.</text>
</comment>
<sequence length="231" mass="26932">MSDVRKSLAEHQRDERRRVKNLLERDRADRIREHDRKASELEVAEGKFVNLADTVTEPTPEWTAKGDVRPYTPRQPDGTVRSISTVRRVVTPMPVRLYRSGRITEDQARVCLWYRLLYDKACLGGRYSSSKMKDPSLSARARQGDSYGYMPTTMDEADARRTFRLLREQITSFYIRFFDVVVLDDASMKIAARYARCRNSRVAARFRQCAQQLVDFIEQNDIEIDIPMNNL</sequence>
<protein>
    <submittedName>
        <fullName evidence="2">Uncharacterized protein</fullName>
    </submittedName>
</protein>
<name>A0A845A7M8_9SPHN</name>
<dbReference type="RefSeq" id="WP_160738020.1">
    <property type="nucleotide sequence ID" value="NZ_WTYQ01000001.1"/>
</dbReference>
<evidence type="ECO:0000256" key="1">
    <source>
        <dbReference type="SAM" id="MobiDB-lite"/>
    </source>
</evidence>
<gene>
    <name evidence="2" type="ORF">GRI39_02030</name>
</gene>
<evidence type="ECO:0000313" key="3">
    <source>
        <dbReference type="Proteomes" id="UP000460561"/>
    </source>
</evidence>
<dbReference type="EMBL" id="WTYQ01000001">
    <property type="protein sequence ID" value="MXP24825.1"/>
    <property type="molecule type" value="Genomic_DNA"/>
</dbReference>
<accession>A0A845A7M8</accession>
<feature type="region of interest" description="Disordered" evidence="1">
    <location>
        <begin position="1"/>
        <end position="37"/>
    </location>
</feature>
<keyword evidence="3" id="KW-1185">Reference proteome</keyword>
<evidence type="ECO:0000313" key="2">
    <source>
        <dbReference type="EMBL" id="MXP24825.1"/>
    </source>
</evidence>
<reference evidence="2 3" key="1">
    <citation type="submission" date="2019-12" db="EMBL/GenBank/DDBJ databases">
        <title>Genomic-based taxomic classification of the family Erythrobacteraceae.</title>
        <authorList>
            <person name="Xu L."/>
        </authorList>
    </citation>
    <scope>NUCLEOTIDE SEQUENCE [LARGE SCALE GENOMIC DNA]</scope>
    <source>
        <strain evidence="2 3">DSM 18604</strain>
    </source>
</reference>
<proteinExistence type="predicted"/>
<dbReference type="Proteomes" id="UP000460561">
    <property type="component" value="Unassembled WGS sequence"/>
</dbReference>